<dbReference type="OrthoDB" id="7274000at2759"/>
<feature type="signal peptide" evidence="1">
    <location>
        <begin position="1"/>
        <end position="21"/>
    </location>
</feature>
<dbReference type="Proteomes" id="UP000504629">
    <property type="component" value="Unplaced"/>
</dbReference>
<reference evidence="3" key="1">
    <citation type="submission" date="2025-08" db="UniProtKB">
        <authorList>
            <consortium name="RefSeq"/>
        </authorList>
    </citation>
    <scope>IDENTIFICATION</scope>
    <source>
        <tissue evidence="3">Silk gland</tissue>
    </source>
</reference>
<organism evidence="2 3">
    <name type="scientific">Bombyx mandarina</name>
    <name type="common">Wild silk moth</name>
    <name type="synonym">Wild silkworm</name>
    <dbReference type="NCBI Taxonomy" id="7092"/>
    <lineage>
        <taxon>Eukaryota</taxon>
        <taxon>Metazoa</taxon>
        <taxon>Ecdysozoa</taxon>
        <taxon>Arthropoda</taxon>
        <taxon>Hexapoda</taxon>
        <taxon>Insecta</taxon>
        <taxon>Pterygota</taxon>
        <taxon>Neoptera</taxon>
        <taxon>Endopterygota</taxon>
        <taxon>Lepidoptera</taxon>
        <taxon>Glossata</taxon>
        <taxon>Ditrysia</taxon>
        <taxon>Bombycoidea</taxon>
        <taxon>Bombycidae</taxon>
        <taxon>Bombycinae</taxon>
        <taxon>Bombyx</taxon>
    </lineage>
</organism>
<name>A0A6J2KGV8_BOMMA</name>
<proteinExistence type="predicted"/>
<keyword evidence="2" id="KW-1185">Reference proteome</keyword>
<evidence type="ECO:0000256" key="1">
    <source>
        <dbReference type="SAM" id="SignalP"/>
    </source>
</evidence>
<feature type="chain" id="PRO_5027049017" evidence="1">
    <location>
        <begin position="22"/>
        <end position="111"/>
    </location>
</feature>
<accession>A0A6J2KGV8</accession>
<sequence>MTSFKLISCAVLLLILTIISATDLQVGVSVNNELAYVKNVKRNAVPLKVRTKNVFYSRNDTRVIRGISAIDLDGGNAKPTITSGGVGFSFTNIKIKSERGEGLNYQVQIFI</sequence>
<keyword evidence="1" id="KW-0732">Signal</keyword>
<dbReference type="KEGG" id="bman:114249918"/>
<protein>
    <submittedName>
        <fullName evidence="3">Uncharacterized protein LOC114249918</fullName>
    </submittedName>
</protein>
<gene>
    <name evidence="3" type="primary">LOC114249918</name>
</gene>
<dbReference type="InterPro" id="IPR031734">
    <property type="entry name" value="MBF2"/>
</dbReference>
<dbReference type="PANTHER" id="PTHR37685">
    <property type="entry name" value="GEO11136P1-RELATED"/>
    <property type="match status" value="1"/>
</dbReference>
<dbReference type="PANTHER" id="PTHR37685:SF1">
    <property type="entry name" value="GEO11136P1-RELATED"/>
    <property type="match status" value="1"/>
</dbReference>
<evidence type="ECO:0000313" key="2">
    <source>
        <dbReference type="Proteomes" id="UP000504629"/>
    </source>
</evidence>
<dbReference type="GeneID" id="114249918"/>
<dbReference type="AlphaFoldDB" id="A0A6J2KGV8"/>
<dbReference type="Pfam" id="PF15868">
    <property type="entry name" value="MBF2"/>
    <property type="match status" value="1"/>
</dbReference>
<evidence type="ECO:0000313" key="3">
    <source>
        <dbReference type="RefSeq" id="XP_028039439.1"/>
    </source>
</evidence>
<dbReference type="RefSeq" id="XP_028039439.1">
    <property type="nucleotide sequence ID" value="XM_028183638.1"/>
</dbReference>